<dbReference type="InterPro" id="IPR041528">
    <property type="entry name" value="Cas6b_N"/>
</dbReference>
<sequence>MQIVTLTFPFSLHPGDIPKLRAAIIGCLGTGHHLFNGFDNSEQGVEKYSNAYPLVEYSVYKGKARIQGIGTGADAILRYLLTALPDDLLIGERYCRTTDFKLEVSTWTPELLPEQFTFGLYQYLPLNKKNYKAWKALEGNEPARLELLGSCLTGHLRALAETADPNLDRKQIEARILSVDKVKMTRWHGNQFVTFNLVACANFIPPFGLGVGRCHSFGFGEVCGKERYARLSASRRQSKKEVASTITK</sequence>
<feature type="domain" description="Cas6b C-terminal" evidence="1">
    <location>
        <begin position="119"/>
        <end position="222"/>
    </location>
</feature>
<dbReference type="OrthoDB" id="656505at2"/>
<dbReference type="Pfam" id="PF17955">
    <property type="entry name" value="Cas6b_N"/>
    <property type="match status" value="1"/>
</dbReference>
<reference evidence="4" key="1">
    <citation type="submission" date="2016-10" db="EMBL/GenBank/DDBJ databases">
        <authorList>
            <person name="Varghese N."/>
            <person name="Submissions S."/>
        </authorList>
    </citation>
    <scope>NUCLEOTIDE SEQUENCE [LARGE SCALE GENOMIC DNA]</scope>
    <source>
        <strain evidence="4">DSM 24740</strain>
    </source>
</reference>
<dbReference type="Pfam" id="PF17262">
    <property type="entry name" value="Cas6b_C"/>
    <property type="match status" value="1"/>
</dbReference>
<dbReference type="Proteomes" id="UP000199021">
    <property type="component" value="Unassembled WGS sequence"/>
</dbReference>
<evidence type="ECO:0000259" key="1">
    <source>
        <dbReference type="Pfam" id="PF17262"/>
    </source>
</evidence>
<dbReference type="EMBL" id="FOFB01000012">
    <property type="protein sequence ID" value="SEQ59994.1"/>
    <property type="molecule type" value="Genomic_DNA"/>
</dbReference>
<accession>A0A1H9HCF3</accession>
<dbReference type="AlphaFoldDB" id="A0A1H9HCF3"/>
<dbReference type="InterPro" id="IPR020209">
    <property type="entry name" value="Cas6b_C"/>
</dbReference>
<feature type="domain" description="Cas6b N-terminal" evidence="2">
    <location>
        <begin position="2"/>
        <end position="93"/>
    </location>
</feature>
<dbReference type="STRING" id="478744.SAMN05444359_112103"/>
<dbReference type="InParanoid" id="A0A1H9HCF3"/>
<protein>
    <submittedName>
        <fullName evidence="3">Uncharacterized protein</fullName>
    </submittedName>
</protein>
<keyword evidence="4" id="KW-1185">Reference proteome</keyword>
<gene>
    <name evidence="3" type="ORF">SAMN05444359_112103</name>
</gene>
<proteinExistence type="predicted"/>
<evidence type="ECO:0000313" key="3">
    <source>
        <dbReference type="EMBL" id="SEQ59994.1"/>
    </source>
</evidence>
<evidence type="ECO:0000259" key="2">
    <source>
        <dbReference type="Pfam" id="PF17955"/>
    </source>
</evidence>
<organism evidence="3 4">
    <name type="scientific">Neolewinella agarilytica</name>
    <dbReference type="NCBI Taxonomy" id="478744"/>
    <lineage>
        <taxon>Bacteria</taxon>
        <taxon>Pseudomonadati</taxon>
        <taxon>Bacteroidota</taxon>
        <taxon>Saprospiria</taxon>
        <taxon>Saprospirales</taxon>
        <taxon>Lewinellaceae</taxon>
        <taxon>Neolewinella</taxon>
    </lineage>
</organism>
<evidence type="ECO:0000313" key="4">
    <source>
        <dbReference type="Proteomes" id="UP000199021"/>
    </source>
</evidence>
<name>A0A1H9HCF3_9BACT</name>
<dbReference type="RefSeq" id="WP_090168860.1">
    <property type="nucleotide sequence ID" value="NZ_FOFB01000012.1"/>
</dbReference>